<dbReference type="PANTHER" id="PTHR43880:SF10">
    <property type="entry name" value="ALCOHOL DEHYDROGENASE-LIKE 2"/>
    <property type="match status" value="1"/>
</dbReference>
<dbReference type="SUPFAM" id="SSF55455">
    <property type="entry name" value="SRF-like"/>
    <property type="match status" value="1"/>
</dbReference>
<proteinExistence type="predicted"/>
<dbReference type="GO" id="GO:0046294">
    <property type="term" value="P:formaldehyde catabolic process"/>
    <property type="evidence" value="ECO:0007669"/>
    <property type="project" value="TreeGrafter"/>
</dbReference>
<feature type="domain" description="MADS-box" evidence="8">
    <location>
        <begin position="86"/>
        <end position="146"/>
    </location>
</feature>
<keyword evidence="5" id="KW-0238">DNA-binding</keyword>
<keyword evidence="4" id="KW-0805">Transcription regulation</keyword>
<dbReference type="Gene3D" id="3.40.1810.10">
    <property type="entry name" value="Transcription factor, MADS-box"/>
    <property type="match status" value="1"/>
</dbReference>
<dbReference type="Proteomes" id="UP001417504">
    <property type="component" value="Unassembled WGS sequence"/>
</dbReference>
<dbReference type="PRINTS" id="PR00404">
    <property type="entry name" value="MADSDOMAIN"/>
</dbReference>
<dbReference type="Gene3D" id="3.40.50.720">
    <property type="entry name" value="NAD(P)-binding Rossmann-like Domain"/>
    <property type="match status" value="1"/>
</dbReference>
<dbReference type="GO" id="GO:0005829">
    <property type="term" value="C:cytosol"/>
    <property type="evidence" value="ECO:0007669"/>
    <property type="project" value="TreeGrafter"/>
</dbReference>
<dbReference type="GO" id="GO:0046983">
    <property type="term" value="F:protein dimerization activity"/>
    <property type="evidence" value="ECO:0007669"/>
    <property type="project" value="InterPro"/>
</dbReference>
<dbReference type="GO" id="GO:0051903">
    <property type="term" value="F:S-(hydroxymethyl)glutathione dehydrogenase [NAD(P)+] activity"/>
    <property type="evidence" value="ECO:0007669"/>
    <property type="project" value="TreeGrafter"/>
</dbReference>
<accession>A0AAP0I678</accession>
<keyword evidence="2" id="KW-0479">Metal-binding</keyword>
<evidence type="ECO:0000256" key="1">
    <source>
        <dbReference type="ARBA" id="ARBA00004123"/>
    </source>
</evidence>
<dbReference type="SMART" id="SM00432">
    <property type="entry name" value="MADS"/>
    <property type="match status" value="1"/>
</dbReference>
<reference evidence="9 10" key="1">
    <citation type="submission" date="2024-01" db="EMBL/GenBank/DDBJ databases">
        <title>Genome assemblies of Stephania.</title>
        <authorList>
            <person name="Yang L."/>
        </authorList>
    </citation>
    <scope>NUCLEOTIDE SEQUENCE [LARGE SCALE GENOMIC DNA]</scope>
    <source>
        <strain evidence="9">QJT</strain>
        <tissue evidence="9">Leaf</tissue>
    </source>
</reference>
<evidence type="ECO:0000256" key="2">
    <source>
        <dbReference type="ARBA" id="ARBA00022723"/>
    </source>
</evidence>
<keyword evidence="7" id="KW-0539">Nucleus</keyword>
<evidence type="ECO:0000256" key="5">
    <source>
        <dbReference type="ARBA" id="ARBA00023125"/>
    </source>
</evidence>
<dbReference type="SUPFAM" id="SSF50129">
    <property type="entry name" value="GroES-like"/>
    <property type="match status" value="1"/>
</dbReference>
<keyword evidence="3" id="KW-0862">Zinc</keyword>
<evidence type="ECO:0000256" key="3">
    <source>
        <dbReference type="ARBA" id="ARBA00022833"/>
    </source>
</evidence>
<gene>
    <name evidence="9" type="ORF">Sjap_017453</name>
</gene>
<evidence type="ECO:0000256" key="4">
    <source>
        <dbReference type="ARBA" id="ARBA00023015"/>
    </source>
</evidence>
<dbReference type="GO" id="GO:0000987">
    <property type="term" value="F:cis-regulatory region sequence-specific DNA binding"/>
    <property type="evidence" value="ECO:0007669"/>
    <property type="project" value="InterPro"/>
</dbReference>
<name>A0AAP0I678_9MAGN</name>
<evidence type="ECO:0000256" key="6">
    <source>
        <dbReference type="ARBA" id="ARBA00023163"/>
    </source>
</evidence>
<dbReference type="CDD" id="cd00266">
    <property type="entry name" value="MADS_SRF_like"/>
    <property type="match status" value="1"/>
</dbReference>
<dbReference type="PROSITE" id="PS50066">
    <property type="entry name" value="MADS_BOX_2"/>
    <property type="match status" value="1"/>
</dbReference>
<dbReference type="InterPro" id="IPR002100">
    <property type="entry name" value="TF_MADSbox"/>
</dbReference>
<keyword evidence="10" id="KW-1185">Reference proteome</keyword>
<dbReference type="Gene3D" id="3.90.180.10">
    <property type="entry name" value="Medium-chain alcohol dehydrogenases, catalytic domain"/>
    <property type="match status" value="1"/>
</dbReference>
<dbReference type="PANTHER" id="PTHR43880">
    <property type="entry name" value="ALCOHOL DEHYDROGENASE"/>
    <property type="match status" value="1"/>
</dbReference>
<comment type="caution">
    <text evidence="9">The sequence shown here is derived from an EMBL/GenBank/DDBJ whole genome shotgun (WGS) entry which is preliminary data.</text>
</comment>
<dbReference type="GO" id="GO:0005634">
    <property type="term" value="C:nucleus"/>
    <property type="evidence" value="ECO:0007669"/>
    <property type="project" value="UniProtKB-SubCell"/>
</dbReference>
<dbReference type="EMBL" id="JBBNAE010000007">
    <property type="protein sequence ID" value="KAK9109393.1"/>
    <property type="molecule type" value="Genomic_DNA"/>
</dbReference>
<dbReference type="InterPro" id="IPR033897">
    <property type="entry name" value="SRF-like_MADS-box"/>
</dbReference>
<evidence type="ECO:0000313" key="10">
    <source>
        <dbReference type="Proteomes" id="UP001417504"/>
    </source>
</evidence>
<dbReference type="AlphaFoldDB" id="A0AAP0I678"/>
<dbReference type="GO" id="GO:0008270">
    <property type="term" value="F:zinc ion binding"/>
    <property type="evidence" value="ECO:0007669"/>
    <property type="project" value="TreeGrafter"/>
</dbReference>
<organism evidence="9 10">
    <name type="scientific">Stephania japonica</name>
    <dbReference type="NCBI Taxonomy" id="461633"/>
    <lineage>
        <taxon>Eukaryota</taxon>
        <taxon>Viridiplantae</taxon>
        <taxon>Streptophyta</taxon>
        <taxon>Embryophyta</taxon>
        <taxon>Tracheophyta</taxon>
        <taxon>Spermatophyta</taxon>
        <taxon>Magnoliopsida</taxon>
        <taxon>Ranunculales</taxon>
        <taxon>Menispermaceae</taxon>
        <taxon>Menispermoideae</taxon>
        <taxon>Cissampelideae</taxon>
        <taxon>Stephania</taxon>
    </lineage>
</organism>
<dbReference type="Pfam" id="PF00319">
    <property type="entry name" value="SRF-TF"/>
    <property type="match status" value="1"/>
</dbReference>
<comment type="subcellular location">
    <subcellularLocation>
        <location evidence="1">Nucleus</location>
    </subcellularLocation>
</comment>
<dbReference type="GO" id="GO:0000981">
    <property type="term" value="F:DNA-binding transcription factor activity, RNA polymerase II-specific"/>
    <property type="evidence" value="ECO:0007669"/>
    <property type="project" value="InterPro"/>
</dbReference>
<sequence>MLCCRKPSSERAGYWLQCTVFKMEIGHCSWRPVDISQCGIGLQTQRDRSEPRELRNQEARLGKRDQVIDHILNKETAKMVLSNGTRGRRRGVLETISDPKLRRATFFKRKKSQKKRLYELTTLCDVEAFMICFGPNGEVDTWPEDPRELRRVVDRYMGIGRSEREKRVMGVADFVHAQKKKLEGELKRVKKENEERSCGIFGWDSRVDGLGEESMKELLCSLENNIKFLNEKIETMKSGHGENTTDHMGTTTSEVKEVTCLVDHQVTPNHIFDDSQFYHLTEPQFPIFEEPPLMMYPLEQYNTQFANNSHLFINSSHIGEADGFEIWDPTMRSSLINSFTGAAYQAQPLEAIPPSLGLPPLTNPTTNYNLQNFDVNPGETTNKVKQFNILVPAIAPTMVIKEMMNGGTDYCFECIGSATMACAAYASYRKAWGKELNLDDYVTHENDRGEILVKCERWELLENQFETEVSAVCRKAGEALRIKEVVVAPPEPGEVRIKIICAALFHTDFMRWELDDQFAMFPRIFGHEDVGVRRLPIREEQLLLPDAFLEFSMDA</sequence>
<evidence type="ECO:0000313" key="9">
    <source>
        <dbReference type="EMBL" id="KAK9109393.1"/>
    </source>
</evidence>
<dbReference type="InterPro" id="IPR036879">
    <property type="entry name" value="TF_MADSbox_sf"/>
</dbReference>
<protein>
    <recommendedName>
        <fullName evidence="8">MADS-box domain-containing protein</fullName>
    </recommendedName>
</protein>
<evidence type="ECO:0000259" key="8">
    <source>
        <dbReference type="PROSITE" id="PS50066"/>
    </source>
</evidence>
<dbReference type="GO" id="GO:0045944">
    <property type="term" value="P:positive regulation of transcription by RNA polymerase II"/>
    <property type="evidence" value="ECO:0007669"/>
    <property type="project" value="InterPro"/>
</dbReference>
<keyword evidence="6" id="KW-0804">Transcription</keyword>
<dbReference type="InterPro" id="IPR011032">
    <property type="entry name" value="GroES-like_sf"/>
</dbReference>
<evidence type="ECO:0000256" key="7">
    <source>
        <dbReference type="ARBA" id="ARBA00023242"/>
    </source>
</evidence>